<reference evidence="2" key="1">
    <citation type="submission" date="2020-09" db="EMBL/GenBank/DDBJ databases">
        <title>Comparative genome analyses of four rice-infecting Rhizoctonia solani isolates reveal extensive enrichment of homogalacturonan modification genes.</title>
        <authorList>
            <person name="Lee D.-Y."/>
            <person name="Jeon J."/>
            <person name="Kim K.-T."/>
            <person name="Cheong K."/>
            <person name="Song H."/>
            <person name="Choi G."/>
            <person name="Ko J."/>
            <person name="Opiyo S.O."/>
            <person name="Zuo S."/>
            <person name="Madhav S."/>
            <person name="Lee Y.-H."/>
            <person name="Wang G.-L."/>
        </authorList>
    </citation>
    <scope>NUCLEOTIDE SEQUENCE</scope>
    <source>
        <strain evidence="2">AG1-IA B2</strain>
    </source>
</reference>
<organism evidence="2 3">
    <name type="scientific">Rhizoctonia solani</name>
    <dbReference type="NCBI Taxonomy" id="456999"/>
    <lineage>
        <taxon>Eukaryota</taxon>
        <taxon>Fungi</taxon>
        <taxon>Dikarya</taxon>
        <taxon>Basidiomycota</taxon>
        <taxon>Agaricomycotina</taxon>
        <taxon>Agaricomycetes</taxon>
        <taxon>Cantharellales</taxon>
        <taxon>Ceratobasidiaceae</taxon>
        <taxon>Rhizoctonia</taxon>
    </lineage>
</organism>
<proteinExistence type="predicted"/>
<name>A0A8H7M529_9AGAM</name>
<dbReference type="AlphaFoldDB" id="A0A8H7M529"/>
<gene>
    <name evidence="2" type="ORF">RHS01_07605</name>
</gene>
<protein>
    <submittedName>
        <fullName evidence="2">Uncharacterized protein</fullName>
    </submittedName>
</protein>
<evidence type="ECO:0000256" key="1">
    <source>
        <dbReference type="SAM" id="MobiDB-lite"/>
    </source>
</evidence>
<accession>A0A8H7M529</accession>
<sequence length="278" mass="30103">MGWQVLLYPLELLVSQPSSLGNPQSIRAVSYHIAGPVELVVALLSSSGQTYKNCICQAQGAKILAALVPGLLHPILAPGRLIGLRPASPHPDVYQLIIDIRSMSSDMLLSGSTVNFLVALLMAVKGIRNMLFDRRYLPEHMTADVTGKGLALIRLDKDPLQKGELYSNYEGASRKKPADCWENFERKKTVEKKRATAAMDAPLLPSARPPTAKMGIPSLPLKQRKMSASTIKKVSKGKGKGKEPVTPAAVLSKSSCCLLTPIEEDDKGPYAQFDHPGP</sequence>
<comment type="caution">
    <text evidence="2">The sequence shown here is derived from an EMBL/GenBank/DDBJ whole genome shotgun (WGS) entry which is preliminary data.</text>
</comment>
<feature type="region of interest" description="Disordered" evidence="1">
    <location>
        <begin position="225"/>
        <end position="246"/>
    </location>
</feature>
<dbReference type="EMBL" id="JACYCF010000015">
    <property type="protein sequence ID" value="KAF8752524.1"/>
    <property type="molecule type" value="Genomic_DNA"/>
</dbReference>
<evidence type="ECO:0000313" key="3">
    <source>
        <dbReference type="Proteomes" id="UP000614334"/>
    </source>
</evidence>
<evidence type="ECO:0000313" key="2">
    <source>
        <dbReference type="EMBL" id="KAF8752524.1"/>
    </source>
</evidence>
<dbReference type="Proteomes" id="UP000614334">
    <property type="component" value="Unassembled WGS sequence"/>
</dbReference>